<sequence length="82" mass="9499">MQERSTGALCSPHTVRRNPDSLKVFWELGRDLSVLLKGTPRFLAPRVYSRRDRLLAAIKDWHAFARESFYPSALDFNSDDVF</sequence>
<gene>
    <name evidence="1" type="ORF">CTA1_6583</name>
</gene>
<dbReference type="STRING" id="1306861.A0A4U6X4V4"/>
<keyword evidence="2" id="KW-1185">Reference proteome</keyword>
<dbReference type="AlphaFoldDB" id="A0A4U6X4V4"/>
<name>A0A4U6X4V4_9PEZI</name>
<accession>A0A4U6X4V4</accession>
<reference evidence="1 2" key="1">
    <citation type="journal article" date="2019" name="PLoS ONE">
        <title>Comparative genome analysis indicates high evolutionary potential of pathogenicity genes in Colletotrichum tanaceti.</title>
        <authorList>
            <person name="Lelwala R.V."/>
            <person name="Korhonen P.K."/>
            <person name="Young N.D."/>
            <person name="Scott J.B."/>
            <person name="Ades P.A."/>
            <person name="Gasser R.B."/>
            <person name="Taylor P.W.J."/>
        </authorList>
    </citation>
    <scope>NUCLEOTIDE SEQUENCE [LARGE SCALE GENOMIC DNA]</scope>
    <source>
        <strain evidence="1">BRIP57314</strain>
    </source>
</reference>
<evidence type="ECO:0000313" key="1">
    <source>
        <dbReference type="EMBL" id="TKW49839.1"/>
    </source>
</evidence>
<proteinExistence type="predicted"/>
<dbReference type="EMBL" id="PJEX01000473">
    <property type="protein sequence ID" value="TKW49839.1"/>
    <property type="molecule type" value="Genomic_DNA"/>
</dbReference>
<comment type="caution">
    <text evidence="1">The sequence shown here is derived from an EMBL/GenBank/DDBJ whole genome shotgun (WGS) entry which is preliminary data.</text>
</comment>
<organism evidence="1 2">
    <name type="scientific">Colletotrichum tanaceti</name>
    <dbReference type="NCBI Taxonomy" id="1306861"/>
    <lineage>
        <taxon>Eukaryota</taxon>
        <taxon>Fungi</taxon>
        <taxon>Dikarya</taxon>
        <taxon>Ascomycota</taxon>
        <taxon>Pezizomycotina</taxon>
        <taxon>Sordariomycetes</taxon>
        <taxon>Hypocreomycetidae</taxon>
        <taxon>Glomerellales</taxon>
        <taxon>Glomerellaceae</taxon>
        <taxon>Colletotrichum</taxon>
        <taxon>Colletotrichum destructivum species complex</taxon>
    </lineage>
</organism>
<protein>
    <submittedName>
        <fullName evidence="1">Uncharacterized protein</fullName>
    </submittedName>
</protein>
<evidence type="ECO:0000313" key="2">
    <source>
        <dbReference type="Proteomes" id="UP000310108"/>
    </source>
</evidence>
<dbReference type="Proteomes" id="UP000310108">
    <property type="component" value="Unassembled WGS sequence"/>
</dbReference>